<dbReference type="EMBL" id="FZOG01000004">
    <property type="protein sequence ID" value="SNS76234.1"/>
    <property type="molecule type" value="Genomic_DNA"/>
</dbReference>
<keyword evidence="4" id="KW-1185">Reference proteome</keyword>
<gene>
    <name evidence="3" type="ORF">SAMN05216255_3289</name>
</gene>
<dbReference type="Gene3D" id="1.10.510.10">
    <property type="entry name" value="Transferase(Phosphotransferase) domain 1"/>
    <property type="match status" value="1"/>
</dbReference>
<evidence type="ECO:0000313" key="4">
    <source>
        <dbReference type="Proteomes" id="UP000242915"/>
    </source>
</evidence>
<evidence type="ECO:0000313" key="3">
    <source>
        <dbReference type="EMBL" id="SNS76234.1"/>
    </source>
</evidence>
<dbReference type="SUPFAM" id="SSF56112">
    <property type="entry name" value="Protein kinase-like (PK-like)"/>
    <property type="match status" value="1"/>
</dbReference>
<keyword evidence="1" id="KW-0812">Transmembrane</keyword>
<dbReference type="GO" id="GO:0004674">
    <property type="term" value="F:protein serine/threonine kinase activity"/>
    <property type="evidence" value="ECO:0007669"/>
    <property type="project" value="UniProtKB-KW"/>
</dbReference>
<feature type="transmembrane region" description="Helical" evidence="1">
    <location>
        <begin position="510"/>
        <end position="531"/>
    </location>
</feature>
<proteinExistence type="predicted"/>
<dbReference type="InterPro" id="IPR000719">
    <property type="entry name" value="Prot_kinase_dom"/>
</dbReference>
<dbReference type="AlphaFoldDB" id="A0A239H7K4"/>
<dbReference type="Gene3D" id="3.60.40.10">
    <property type="entry name" value="PPM-type phosphatase domain"/>
    <property type="match status" value="1"/>
</dbReference>
<sequence>MPTECMEHPAATVVYGHGIDLPRQAARVRAMWVAGRNGRPPVLMVALLWARECADVVQSIEHYLDALFADYRCTPQSWSEAQAARQVLAALNQQLFRRKQAGREIAELNVGLLLLQEGSVQFLQAGSIGLLRYQNNNIHTLVGRDGLQIGEQAELALIQYSLPLNEGDLLLLAPQPLLGVADLNAYQNACQRCCTTELQGLLEPLLSAPSAGALLLSGDSSQFDRQAGTATWPVVENATVGMQIDGWTITGSCSFGPPGRVFKALDAAGRCALLWLSEQPADDVFWQREWAMRRSPVPGLPQVLSAFNPREHAFTLFEYPSADMRSLADWAAGRGPLAVQGVMSIIKQAIDGVRALQRRGMQGLWLNPRNILIAESGRVLLFAEHAVLIPGAPRQAMPVDALPLAPEMRMAGGRVDGRADQFALAALAYWLLCGQWPEIARPEASPVSHYVPLANFNRRLPEGWDGVLARALAPQAASRFDALSEFQQALQQPLQQSPGSSKSASKVVSWRVWVVGILLLQLSIGLLVSLAR</sequence>
<dbReference type="PROSITE" id="PS50011">
    <property type="entry name" value="PROTEIN_KINASE_DOM"/>
    <property type="match status" value="1"/>
</dbReference>
<feature type="domain" description="Protein kinase" evidence="2">
    <location>
        <begin position="247"/>
        <end position="514"/>
    </location>
</feature>
<keyword evidence="3" id="KW-0808">Transferase</keyword>
<dbReference type="InterPro" id="IPR036457">
    <property type="entry name" value="PPM-type-like_dom_sf"/>
</dbReference>
<keyword evidence="1" id="KW-1133">Transmembrane helix</keyword>
<dbReference type="RefSeq" id="WP_176443204.1">
    <property type="nucleotide sequence ID" value="NZ_FZOG01000004.1"/>
</dbReference>
<organism evidence="3 4">
    <name type="scientific">Pseudomonas segetis</name>
    <dbReference type="NCBI Taxonomy" id="298908"/>
    <lineage>
        <taxon>Bacteria</taxon>
        <taxon>Pseudomonadati</taxon>
        <taxon>Pseudomonadota</taxon>
        <taxon>Gammaproteobacteria</taxon>
        <taxon>Pseudomonadales</taxon>
        <taxon>Pseudomonadaceae</taxon>
        <taxon>Pseudomonas</taxon>
    </lineage>
</organism>
<dbReference type="Proteomes" id="UP000242915">
    <property type="component" value="Unassembled WGS sequence"/>
</dbReference>
<keyword evidence="3" id="KW-0418">Kinase</keyword>
<evidence type="ECO:0000256" key="1">
    <source>
        <dbReference type="SAM" id="Phobius"/>
    </source>
</evidence>
<evidence type="ECO:0000259" key="2">
    <source>
        <dbReference type="PROSITE" id="PS50011"/>
    </source>
</evidence>
<dbReference type="GO" id="GO:0005524">
    <property type="term" value="F:ATP binding"/>
    <property type="evidence" value="ECO:0007669"/>
    <property type="project" value="InterPro"/>
</dbReference>
<keyword evidence="1" id="KW-0472">Membrane</keyword>
<accession>A0A239H7K4</accession>
<keyword evidence="3" id="KW-0723">Serine/threonine-protein kinase</keyword>
<reference evidence="4" key="1">
    <citation type="submission" date="2017-06" db="EMBL/GenBank/DDBJ databases">
        <authorList>
            <person name="Varghese N."/>
            <person name="Submissions S."/>
        </authorList>
    </citation>
    <scope>NUCLEOTIDE SEQUENCE [LARGE SCALE GENOMIC DNA]</scope>
    <source>
        <strain evidence="4">CIP 108523</strain>
    </source>
</reference>
<dbReference type="InterPro" id="IPR011009">
    <property type="entry name" value="Kinase-like_dom_sf"/>
</dbReference>
<protein>
    <submittedName>
        <fullName evidence="3">Serine/threonine protein kinase</fullName>
    </submittedName>
</protein>
<name>A0A239H7K4_9PSED</name>